<name>A0A8J3LM13_9ACTN</name>
<gene>
    <name evidence="2" type="ORF">Cme02nite_63710</name>
</gene>
<dbReference type="Proteomes" id="UP000660339">
    <property type="component" value="Unassembled WGS sequence"/>
</dbReference>
<sequence length="68" mass="6874">MSVRAAWAGDAGRLPETAAAAAPTAPARSTVRRDSADIDSPFSGQGGESDVSGASTMSYENHFGKMSG</sequence>
<organism evidence="2 3">
    <name type="scientific">Catellatospora methionotrophica</name>
    <dbReference type="NCBI Taxonomy" id="121620"/>
    <lineage>
        <taxon>Bacteria</taxon>
        <taxon>Bacillati</taxon>
        <taxon>Actinomycetota</taxon>
        <taxon>Actinomycetes</taxon>
        <taxon>Micromonosporales</taxon>
        <taxon>Micromonosporaceae</taxon>
        <taxon>Catellatospora</taxon>
    </lineage>
</organism>
<feature type="region of interest" description="Disordered" evidence="1">
    <location>
        <begin position="1"/>
        <end position="68"/>
    </location>
</feature>
<feature type="compositionally biased region" description="Low complexity" evidence="1">
    <location>
        <begin position="17"/>
        <end position="27"/>
    </location>
</feature>
<dbReference type="EMBL" id="BONJ01000037">
    <property type="protein sequence ID" value="GIG18039.1"/>
    <property type="molecule type" value="Genomic_DNA"/>
</dbReference>
<dbReference type="AlphaFoldDB" id="A0A8J3LM13"/>
<protein>
    <submittedName>
        <fullName evidence="2">Uncharacterized protein</fullName>
    </submittedName>
</protein>
<comment type="caution">
    <text evidence="2">The sequence shown here is derived from an EMBL/GenBank/DDBJ whole genome shotgun (WGS) entry which is preliminary data.</text>
</comment>
<accession>A0A8J3LM13</accession>
<evidence type="ECO:0000313" key="2">
    <source>
        <dbReference type="EMBL" id="GIG18039.1"/>
    </source>
</evidence>
<reference evidence="2" key="1">
    <citation type="submission" date="2021-01" db="EMBL/GenBank/DDBJ databases">
        <title>Whole genome shotgun sequence of Catellatospora methionotrophica NBRC 14553.</title>
        <authorList>
            <person name="Komaki H."/>
            <person name="Tamura T."/>
        </authorList>
    </citation>
    <scope>NUCLEOTIDE SEQUENCE</scope>
    <source>
        <strain evidence="2">NBRC 14553</strain>
    </source>
</reference>
<keyword evidence="3" id="KW-1185">Reference proteome</keyword>
<evidence type="ECO:0000313" key="3">
    <source>
        <dbReference type="Proteomes" id="UP000660339"/>
    </source>
</evidence>
<evidence type="ECO:0000256" key="1">
    <source>
        <dbReference type="SAM" id="MobiDB-lite"/>
    </source>
</evidence>
<proteinExistence type="predicted"/>